<dbReference type="EMBL" id="JAGGLB010000002">
    <property type="protein sequence ID" value="MBP1989376.1"/>
    <property type="molecule type" value="Genomic_DNA"/>
</dbReference>
<proteinExistence type="predicted"/>
<evidence type="ECO:0000313" key="1">
    <source>
        <dbReference type="EMBL" id="MBP1989376.1"/>
    </source>
</evidence>
<organism evidence="1 2">
    <name type="scientific">Paenibacillus eucommiae</name>
    <dbReference type="NCBI Taxonomy" id="1355755"/>
    <lineage>
        <taxon>Bacteria</taxon>
        <taxon>Bacillati</taxon>
        <taxon>Bacillota</taxon>
        <taxon>Bacilli</taxon>
        <taxon>Bacillales</taxon>
        <taxon>Paenibacillaceae</taxon>
        <taxon>Paenibacillus</taxon>
    </lineage>
</organism>
<evidence type="ECO:0000313" key="2">
    <source>
        <dbReference type="Proteomes" id="UP001519287"/>
    </source>
</evidence>
<sequence>MLQHVGECTQKLEAGRNIFAVPVGFYCLTPSIRYILFTS</sequence>
<gene>
    <name evidence="1" type="ORF">J2Z66_000971</name>
</gene>
<protein>
    <submittedName>
        <fullName evidence="1">Uncharacterized protein</fullName>
    </submittedName>
</protein>
<accession>A0ABS4IP87</accession>
<name>A0ABS4IP87_9BACL</name>
<reference evidence="1 2" key="1">
    <citation type="submission" date="2021-03" db="EMBL/GenBank/DDBJ databases">
        <title>Genomic Encyclopedia of Type Strains, Phase IV (KMG-IV): sequencing the most valuable type-strain genomes for metagenomic binning, comparative biology and taxonomic classification.</title>
        <authorList>
            <person name="Goeker M."/>
        </authorList>
    </citation>
    <scope>NUCLEOTIDE SEQUENCE [LARGE SCALE GENOMIC DNA]</scope>
    <source>
        <strain evidence="1 2">DSM 26048</strain>
    </source>
</reference>
<comment type="caution">
    <text evidence="1">The sequence shown here is derived from an EMBL/GenBank/DDBJ whole genome shotgun (WGS) entry which is preliminary data.</text>
</comment>
<keyword evidence="2" id="KW-1185">Reference proteome</keyword>
<dbReference type="Proteomes" id="UP001519287">
    <property type="component" value="Unassembled WGS sequence"/>
</dbReference>